<sequence length="151" mass="16465">MATRLLRSAVAGLAVRRSASLRLPARTPLSPVSAVSFSSNSAGARVEKHRIDENNDESLAARRRRKQERQDISRSQAGDYGYSYWVMDGLWDYARSSRGQDSTTNSSSSSISTPRESDVSSPLSEDLKGSSWSWGSGDSSYSGGGDFFLED</sequence>
<dbReference type="EnsemblPlants" id="HORVU.MOREX.r3.1HG0094220.1">
    <property type="protein sequence ID" value="HORVU.MOREX.r3.1HG0094220.1"/>
    <property type="gene ID" value="HORVU.MOREX.r3.1HG0094220"/>
</dbReference>
<keyword evidence="3" id="KW-1185">Reference proteome</keyword>
<accession>A0A8I6WNV1</accession>
<protein>
    <submittedName>
        <fullName evidence="2">Uncharacterized protein</fullName>
    </submittedName>
</protein>
<reference evidence="3" key="1">
    <citation type="journal article" date="2012" name="Nature">
        <title>A physical, genetic and functional sequence assembly of the barley genome.</title>
        <authorList>
            <consortium name="The International Barley Genome Sequencing Consortium"/>
            <person name="Mayer K.F."/>
            <person name="Waugh R."/>
            <person name="Brown J.W."/>
            <person name="Schulman A."/>
            <person name="Langridge P."/>
            <person name="Platzer M."/>
            <person name="Fincher G.B."/>
            <person name="Muehlbauer G.J."/>
            <person name="Sato K."/>
            <person name="Close T.J."/>
            <person name="Wise R.P."/>
            <person name="Stein N."/>
        </authorList>
    </citation>
    <scope>NUCLEOTIDE SEQUENCE [LARGE SCALE GENOMIC DNA]</scope>
    <source>
        <strain evidence="3">cv. Morex</strain>
    </source>
</reference>
<dbReference type="AlphaFoldDB" id="A0A8I6WNV1"/>
<evidence type="ECO:0000256" key="1">
    <source>
        <dbReference type="SAM" id="MobiDB-lite"/>
    </source>
</evidence>
<evidence type="ECO:0000313" key="3">
    <source>
        <dbReference type="Proteomes" id="UP000011116"/>
    </source>
</evidence>
<name>A0A8I6WNV1_HORVV</name>
<proteinExistence type="predicted"/>
<feature type="region of interest" description="Disordered" evidence="1">
    <location>
        <begin position="96"/>
        <end position="151"/>
    </location>
</feature>
<organism evidence="2 3">
    <name type="scientific">Hordeum vulgare subsp. vulgare</name>
    <name type="common">Domesticated barley</name>
    <dbReference type="NCBI Taxonomy" id="112509"/>
    <lineage>
        <taxon>Eukaryota</taxon>
        <taxon>Viridiplantae</taxon>
        <taxon>Streptophyta</taxon>
        <taxon>Embryophyta</taxon>
        <taxon>Tracheophyta</taxon>
        <taxon>Spermatophyta</taxon>
        <taxon>Magnoliopsida</taxon>
        <taxon>Liliopsida</taxon>
        <taxon>Poales</taxon>
        <taxon>Poaceae</taxon>
        <taxon>BOP clade</taxon>
        <taxon>Pooideae</taxon>
        <taxon>Triticodae</taxon>
        <taxon>Triticeae</taxon>
        <taxon>Hordeinae</taxon>
        <taxon>Hordeum</taxon>
    </lineage>
</organism>
<feature type="compositionally biased region" description="Low complexity" evidence="1">
    <location>
        <begin position="30"/>
        <end position="42"/>
    </location>
</feature>
<evidence type="ECO:0000313" key="2">
    <source>
        <dbReference type="EnsemblPlants" id="HORVU.MOREX.r3.1HG0094220.1"/>
    </source>
</evidence>
<dbReference type="Gramene" id="HORVU.MOREX.r3.1HG0094220.1">
    <property type="protein sequence ID" value="HORVU.MOREX.r3.1HG0094220.1"/>
    <property type="gene ID" value="HORVU.MOREX.r3.1HG0094220"/>
</dbReference>
<feature type="compositionally biased region" description="Low complexity" evidence="1">
    <location>
        <begin position="96"/>
        <end position="113"/>
    </location>
</feature>
<dbReference type="Gramene" id="HORVU.MOREX.r2.1HG0077660.1">
    <property type="protein sequence ID" value="HORVU.MOREX.r2.1HG0077660.1"/>
    <property type="gene ID" value="HORVU.MOREX.r2.1HG0077660"/>
</dbReference>
<dbReference type="Proteomes" id="UP000011116">
    <property type="component" value="Chromosome 1H"/>
</dbReference>
<feature type="compositionally biased region" description="Gly residues" evidence="1">
    <location>
        <begin position="142"/>
        <end position="151"/>
    </location>
</feature>
<feature type="compositionally biased region" description="Low complexity" evidence="1">
    <location>
        <begin position="129"/>
        <end position="141"/>
    </location>
</feature>
<reference evidence="2" key="3">
    <citation type="submission" date="2022-01" db="UniProtKB">
        <authorList>
            <consortium name="EnsemblPlants"/>
        </authorList>
    </citation>
    <scope>IDENTIFICATION</scope>
    <source>
        <strain evidence="2">subsp. vulgare</strain>
    </source>
</reference>
<reference evidence="2" key="2">
    <citation type="submission" date="2020-10" db="EMBL/GenBank/DDBJ databases">
        <authorList>
            <person name="Scholz U."/>
            <person name="Mascher M."/>
            <person name="Fiebig A."/>
        </authorList>
    </citation>
    <scope>NUCLEOTIDE SEQUENCE [LARGE SCALE GENOMIC DNA]</scope>
    <source>
        <strain evidence="2">cv. Morex</strain>
    </source>
</reference>
<feature type="region of interest" description="Disordered" evidence="1">
    <location>
        <begin position="29"/>
        <end position="74"/>
    </location>
</feature>